<evidence type="ECO:0000313" key="4">
    <source>
        <dbReference type="EMBL" id="KOS06873.1"/>
    </source>
</evidence>
<dbReference type="RefSeq" id="WP_054408495.1">
    <property type="nucleotide sequence ID" value="NZ_FOYA01000015.1"/>
</dbReference>
<dbReference type="STRING" id="1202724.AM493_13165"/>
<dbReference type="InterPro" id="IPR000836">
    <property type="entry name" value="PRTase_dom"/>
</dbReference>
<comment type="similarity">
    <text evidence="1">Belongs to the ComF/GntX family.</text>
</comment>
<dbReference type="Proteomes" id="UP000037755">
    <property type="component" value="Unassembled WGS sequence"/>
</dbReference>
<evidence type="ECO:0000313" key="5">
    <source>
        <dbReference type="Proteomes" id="UP000037755"/>
    </source>
</evidence>
<dbReference type="InterPro" id="IPR029057">
    <property type="entry name" value="PRTase-like"/>
</dbReference>
<dbReference type="PANTHER" id="PTHR47505">
    <property type="entry name" value="DNA UTILIZATION PROTEIN YHGH"/>
    <property type="match status" value="1"/>
</dbReference>
<dbReference type="AlphaFoldDB" id="A0A0M8MA96"/>
<dbReference type="Pfam" id="PF00156">
    <property type="entry name" value="Pribosyltran"/>
    <property type="match status" value="1"/>
</dbReference>
<feature type="domain" description="Phosphoribosyltransferase" evidence="2">
    <location>
        <begin position="131"/>
        <end position="225"/>
    </location>
</feature>
<dbReference type="SUPFAM" id="SSF53271">
    <property type="entry name" value="PRTase-like"/>
    <property type="match status" value="1"/>
</dbReference>
<dbReference type="InterPro" id="IPR051910">
    <property type="entry name" value="ComF/GntX_DNA_util-trans"/>
</dbReference>
<accession>A0A0M8MA96</accession>
<dbReference type="PATRIC" id="fig|1202724.3.peg.2730"/>
<evidence type="ECO:0000259" key="3">
    <source>
        <dbReference type="Pfam" id="PF18912"/>
    </source>
</evidence>
<dbReference type="PANTHER" id="PTHR47505:SF1">
    <property type="entry name" value="DNA UTILIZATION PROTEIN YHGH"/>
    <property type="match status" value="1"/>
</dbReference>
<dbReference type="Pfam" id="PF18912">
    <property type="entry name" value="DZR_2"/>
    <property type="match status" value="1"/>
</dbReference>
<evidence type="ECO:0000256" key="1">
    <source>
        <dbReference type="ARBA" id="ARBA00008007"/>
    </source>
</evidence>
<reference evidence="4 5" key="1">
    <citation type="submission" date="2015-08" db="EMBL/GenBank/DDBJ databases">
        <title>Whole genome sequence of Flavobacterium akiainvivens IK-1T, from decaying Wikstroemia oahuensis, an endemic Hawaiian shrub.</title>
        <authorList>
            <person name="Wan X."/>
            <person name="Hou S."/>
            <person name="Saito J."/>
            <person name="Donachie S."/>
        </authorList>
    </citation>
    <scope>NUCLEOTIDE SEQUENCE [LARGE SCALE GENOMIC DNA]</scope>
    <source>
        <strain evidence="4 5">IK-1</strain>
    </source>
</reference>
<protein>
    <submittedName>
        <fullName evidence="4">Amidophosphoribosyltransferase</fullName>
    </submittedName>
</protein>
<dbReference type="CDD" id="cd06223">
    <property type="entry name" value="PRTases_typeI"/>
    <property type="match status" value="1"/>
</dbReference>
<proteinExistence type="inferred from homology"/>
<dbReference type="GO" id="GO:0016757">
    <property type="term" value="F:glycosyltransferase activity"/>
    <property type="evidence" value="ECO:0007669"/>
    <property type="project" value="UniProtKB-KW"/>
</dbReference>
<dbReference type="EMBL" id="LIYD01000005">
    <property type="protein sequence ID" value="KOS06873.1"/>
    <property type="molecule type" value="Genomic_DNA"/>
</dbReference>
<dbReference type="Gene3D" id="3.40.50.2020">
    <property type="match status" value="1"/>
</dbReference>
<evidence type="ECO:0000259" key="2">
    <source>
        <dbReference type="Pfam" id="PF00156"/>
    </source>
</evidence>
<name>A0A0M8MA96_9FLAO</name>
<feature type="domain" description="Double zinc ribbon" evidence="3">
    <location>
        <begin position="5"/>
        <end position="41"/>
    </location>
</feature>
<dbReference type="InterPro" id="IPR044005">
    <property type="entry name" value="DZR_2"/>
</dbReference>
<gene>
    <name evidence="4" type="ORF">AM493_13165</name>
</gene>
<sequence>MLKPLLNLIYPPLCPGCNEPLPEETAMICTTCRHDMPFTNHHLQLDNEAHKKFLGRLPVEHVSALLYFHKEGIGQNLVHNLKYRRQQQVGTLMGQWYAKDLAKVTVLQDVTDVIPVPLHPKKLRERGYNQAAGFAKALANGLNTNYNDTLLLRATYNKTQTQKNREKRAEIINSAFSVNYSESDHNKHFLLVDDVITTGATLEACGRLLLQVPGARLSIVTIAYAHS</sequence>
<keyword evidence="5" id="KW-1185">Reference proteome</keyword>
<keyword evidence="4" id="KW-0808">Transferase</keyword>
<organism evidence="4 5">
    <name type="scientific">Flavobacterium akiainvivens</name>
    <dbReference type="NCBI Taxonomy" id="1202724"/>
    <lineage>
        <taxon>Bacteria</taxon>
        <taxon>Pseudomonadati</taxon>
        <taxon>Bacteroidota</taxon>
        <taxon>Flavobacteriia</taxon>
        <taxon>Flavobacteriales</taxon>
        <taxon>Flavobacteriaceae</taxon>
        <taxon>Flavobacterium</taxon>
    </lineage>
</organism>
<comment type="caution">
    <text evidence="4">The sequence shown here is derived from an EMBL/GenBank/DDBJ whole genome shotgun (WGS) entry which is preliminary data.</text>
</comment>
<dbReference type="OrthoDB" id="9779910at2"/>
<keyword evidence="4" id="KW-0328">Glycosyltransferase</keyword>